<keyword evidence="6 10" id="KW-1133">Transmembrane helix</keyword>
<evidence type="ECO:0000256" key="7">
    <source>
        <dbReference type="ARBA" id="ARBA00023136"/>
    </source>
</evidence>
<keyword evidence="12" id="KW-1185">Reference proteome</keyword>
<dbReference type="Gene3D" id="1.10.1760.20">
    <property type="match status" value="1"/>
</dbReference>
<comment type="subcellular location">
    <subcellularLocation>
        <location evidence="1 8">Cell membrane</location>
        <topology evidence="1 8">Multi-pass membrane protein</topology>
    </subcellularLocation>
</comment>
<organism evidence="11 12">
    <name type="scientific">Goodfellowiella coeruleoviolacea</name>
    <dbReference type="NCBI Taxonomy" id="334858"/>
    <lineage>
        <taxon>Bacteria</taxon>
        <taxon>Bacillati</taxon>
        <taxon>Actinomycetota</taxon>
        <taxon>Actinomycetes</taxon>
        <taxon>Pseudonocardiales</taxon>
        <taxon>Pseudonocardiaceae</taxon>
        <taxon>Goodfellowiella</taxon>
    </lineage>
</organism>
<keyword evidence="5 10" id="KW-0812">Transmembrane</keyword>
<accession>A0AAE3GJL9</accession>
<evidence type="ECO:0000256" key="6">
    <source>
        <dbReference type="ARBA" id="ARBA00022989"/>
    </source>
</evidence>
<proteinExistence type="inferred from homology"/>
<dbReference type="PANTHER" id="PTHR34295">
    <property type="entry name" value="BIOTIN TRANSPORTER BIOY"/>
    <property type="match status" value="1"/>
</dbReference>
<gene>
    <name evidence="11" type="ORF">LX83_006290</name>
</gene>
<name>A0AAE3GJL9_9PSEU</name>
<dbReference type="Proteomes" id="UP001206128">
    <property type="component" value="Unassembled WGS sequence"/>
</dbReference>
<dbReference type="GO" id="GO:0015225">
    <property type="term" value="F:biotin transmembrane transporter activity"/>
    <property type="evidence" value="ECO:0007669"/>
    <property type="project" value="UniProtKB-UniRule"/>
</dbReference>
<keyword evidence="4 8" id="KW-1003">Cell membrane</keyword>
<evidence type="ECO:0000256" key="4">
    <source>
        <dbReference type="ARBA" id="ARBA00022475"/>
    </source>
</evidence>
<dbReference type="RefSeq" id="WP_253778161.1">
    <property type="nucleotide sequence ID" value="NZ_JAMTCK010000018.1"/>
</dbReference>
<feature type="transmembrane region" description="Helical" evidence="10">
    <location>
        <begin position="81"/>
        <end position="100"/>
    </location>
</feature>
<evidence type="ECO:0000313" key="12">
    <source>
        <dbReference type="Proteomes" id="UP001206128"/>
    </source>
</evidence>
<keyword evidence="3 8" id="KW-0813">Transport</keyword>
<feature type="transmembrane region" description="Helical" evidence="10">
    <location>
        <begin position="34"/>
        <end position="60"/>
    </location>
</feature>
<feature type="transmembrane region" description="Helical" evidence="10">
    <location>
        <begin position="143"/>
        <end position="166"/>
    </location>
</feature>
<evidence type="ECO:0000256" key="3">
    <source>
        <dbReference type="ARBA" id="ARBA00022448"/>
    </source>
</evidence>
<evidence type="ECO:0000313" key="11">
    <source>
        <dbReference type="EMBL" id="MCP2169405.1"/>
    </source>
</evidence>
<reference evidence="11" key="1">
    <citation type="submission" date="2022-06" db="EMBL/GenBank/DDBJ databases">
        <title>Genomic Encyclopedia of Archaeal and Bacterial Type Strains, Phase II (KMG-II): from individual species to whole genera.</title>
        <authorList>
            <person name="Goeker M."/>
        </authorList>
    </citation>
    <scope>NUCLEOTIDE SEQUENCE</scope>
    <source>
        <strain evidence="11">DSM 43935</strain>
    </source>
</reference>
<dbReference type="EMBL" id="JAMTCK010000018">
    <property type="protein sequence ID" value="MCP2169405.1"/>
    <property type="molecule type" value="Genomic_DNA"/>
</dbReference>
<evidence type="ECO:0000256" key="5">
    <source>
        <dbReference type="ARBA" id="ARBA00022692"/>
    </source>
</evidence>
<evidence type="ECO:0000256" key="9">
    <source>
        <dbReference type="SAM" id="MobiDB-lite"/>
    </source>
</evidence>
<sequence>MSTPADPVNDRAGADPAPDTEPTASRIGLLPRDLALIALFAALIAVLGLPGSFALFGSAVPITAQSLGVMLAGSILGAKRGMLAVLTLLVLVAAGLPLLPGGRGGIGVFVGPTGGYLIGWLLGAFVIGVLVTKVTGRTRLPGLILANVLGGIVAIYAIGIPVTAWRVDSGLLATIVSSLQFLPGDAIKVVLSALITAAVHRAYPIPAAGRRSGER</sequence>
<evidence type="ECO:0000256" key="10">
    <source>
        <dbReference type="SAM" id="Phobius"/>
    </source>
</evidence>
<feature type="transmembrane region" description="Helical" evidence="10">
    <location>
        <begin position="106"/>
        <end position="131"/>
    </location>
</feature>
<comment type="similarity">
    <text evidence="2 8">Belongs to the BioY family.</text>
</comment>
<evidence type="ECO:0000256" key="2">
    <source>
        <dbReference type="ARBA" id="ARBA00010692"/>
    </source>
</evidence>
<comment type="caution">
    <text evidence="11">The sequence shown here is derived from an EMBL/GenBank/DDBJ whole genome shotgun (WGS) entry which is preliminary data.</text>
</comment>
<dbReference type="AlphaFoldDB" id="A0AAE3GJL9"/>
<feature type="region of interest" description="Disordered" evidence="9">
    <location>
        <begin position="1"/>
        <end position="23"/>
    </location>
</feature>
<protein>
    <recommendedName>
        <fullName evidence="8">Biotin transporter</fullName>
    </recommendedName>
</protein>
<keyword evidence="7 8" id="KW-0472">Membrane</keyword>
<dbReference type="PANTHER" id="PTHR34295:SF4">
    <property type="entry name" value="BIOTIN TRANSPORTER BIOY-RELATED"/>
    <property type="match status" value="1"/>
</dbReference>
<dbReference type="InterPro" id="IPR003784">
    <property type="entry name" value="BioY"/>
</dbReference>
<evidence type="ECO:0000256" key="8">
    <source>
        <dbReference type="PIRNR" id="PIRNR016661"/>
    </source>
</evidence>
<evidence type="ECO:0000256" key="1">
    <source>
        <dbReference type="ARBA" id="ARBA00004651"/>
    </source>
</evidence>
<dbReference type="GO" id="GO:0005886">
    <property type="term" value="C:plasma membrane"/>
    <property type="evidence" value="ECO:0007669"/>
    <property type="project" value="UniProtKB-SubCell"/>
</dbReference>
<dbReference type="Pfam" id="PF02632">
    <property type="entry name" value="BioY"/>
    <property type="match status" value="1"/>
</dbReference>
<dbReference type="PIRSF" id="PIRSF016661">
    <property type="entry name" value="BioY"/>
    <property type="match status" value="1"/>
</dbReference>